<evidence type="ECO:0000256" key="1">
    <source>
        <dbReference type="SAM" id="SignalP"/>
    </source>
</evidence>
<organism evidence="2 3">
    <name type="scientific">Coniella lustricola</name>
    <dbReference type="NCBI Taxonomy" id="2025994"/>
    <lineage>
        <taxon>Eukaryota</taxon>
        <taxon>Fungi</taxon>
        <taxon>Dikarya</taxon>
        <taxon>Ascomycota</taxon>
        <taxon>Pezizomycotina</taxon>
        <taxon>Sordariomycetes</taxon>
        <taxon>Sordariomycetidae</taxon>
        <taxon>Diaporthales</taxon>
        <taxon>Schizoparmaceae</taxon>
        <taxon>Coniella</taxon>
    </lineage>
</organism>
<sequence>MASARCWLVLILLMSSCAKRTSLCAAELHHICTEHTCNGFISETSCRSRVYVLALPSKRASRLRALLQPSGQNFCCTSTRKKPLCSDRLMFQHSTLGSPKQHLQH</sequence>
<dbReference type="Proteomes" id="UP000241462">
    <property type="component" value="Unassembled WGS sequence"/>
</dbReference>
<keyword evidence="3" id="KW-1185">Reference proteome</keyword>
<evidence type="ECO:0008006" key="4">
    <source>
        <dbReference type="Google" id="ProtNLM"/>
    </source>
</evidence>
<feature type="chain" id="PRO_5015659578" description="Secreted protein" evidence="1">
    <location>
        <begin position="19"/>
        <end position="105"/>
    </location>
</feature>
<evidence type="ECO:0000313" key="2">
    <source>
        <dbReference type="EMBL" id="PSR91958.1"/>
    </source>
</evidence>
<dbReference type="InParanoid" id="A0A2T3ACK4"/>
<proteinExistence type="predicted"/>
<name>A0A2T3ACK4_9PEZI</name>
<protein>
    <recommendedName>
        <fullName evidence="4">Secreted protein</fullName>
    </recommendedName>
</protein>
<feature type="signal peptide" evidence="1">
    <location>
        <begin position="1"/>
        <end position="18"/>
    </location>
</feature>
<evidence type="ECO:0000313" key="3">
    <source>
        <dbReference type="Proteomes" id="UP000241462"/>
    </source>
</evidence>
<dbReference type="PROSITE" id="PS51257">
    <property type="entry name" value="PROKAR_LIPOPROTEIN"/>
    <property type="match status" value="1"/>
</dbReference>
<dbReference type="EMBL" id="KZ678413">
    <property type="protein sequence ID" value="PSR91958.1"/>
    <property type="molecule type" value="Genomic_DNA"/>
</dbReference>
<keyword evidence="1" id="KW-0732">Signal</keyword>
<reference evidence="2 3" key="1">
    <citation type="journal article" date="2018" name="Mycol. Prog.">
        <title>Coniella lustricola, a new species from submerged detritus.</title>
        <authorList>
            <person name="Raudabaugh D.B."/>
            <person name="Iturriaga T."/>
            <person name="Carver A."/>
            <person name="Mondo S."/>
            <person name="Pangilinan J."/>
            <person name="Lipzen A."/>
            <person name="He G."/>
            <person name="Amirebrahimi M."/>
            <person name="Grigoriev I.V."/>
            <person name="Miller A.N."/>
        </authorList>
    </citation>
    <scope>NUCLEOTIDE SEQUENCE [LARGE SCALE GENOMIC DNA]</scope>
    <source>
        <strain evidence="2 3">B22-T-1</strain>
    </source>
</reference>
<accession>A0A2T3ACK4</accession>
<dbReference type="AlphaFoldDB" id="A0A2T3ACK4"/>
<gene>
    <name evidence="2" type="ORF">BD289DRAFT_430001</name>
</gene>